<dbReference type="Proteomes" id="UP000192906">
    <property type="component" value="Unassembled WGS sequence"/>
</dbReference>
<dbReference type="AlphaFoldDB" id="A0A1X7C494"/>
<evidence type="ECO:0000313" key="1">
    <source>
        <dbReference type="EMBL" id="SME89317.1"/>
    </source>
</evidence>
<protein>
    <submittedName>
        <fullName evidence="1">Uncharacterized protein</fullName>
    </submittedName>
</protein>
<accession>A0A1X7C494</accession>
<sequence length="35" mass="4259">MNDEDITPEMIREAEEELGINLHKKGEYRWQKPEE</sequence>
<proteinExistence type="predicted"/>
<name>A0A1X7C494_9BACT</name>
<reference evidence="2" key="1">
    <citation type="submission" date="2017-04" db="EMBL/GenBank/DDBJ databases">
        <authorList>
            <person name="Varghese N."/>
            <person name="Submissions S."/>
        </authorList>
    </citation>
    <scope>NUCLEOTIDE SEQUENCE [LARGE SCALE GENOMIC DNA]</scope>
    <source>
        <strain evidence="2">K3S</strain>
    </source>
</reference>
<dbReference type="STRING" id="1519643.SAMN06295933_0271"/>
<evidence type="ECO:0000313" key="2">
    <source>
        <dbReference type="Proteomes" id="UP000192906"/>
    </source>
</evidence>
<keyword evidence="2" id="KW-1185">Reference proteome</keyword>
<gene>
    <name evidence="1" type="ORF">SAMN06295933_0271</name>
</gene>
<organism evidence="1 2">
    <name type="scientific">Desulfovibrio gilichinskyi</name>
    <dbReference type="NCBI Taxonomy" id="1519643"/>
    <lineage>
        <taxon>Bacteria</taxon>
        <taxon>Pseudomonadati</taxon>
        <taxon>Thermodesulfobacteriota</taxon>
        <taxon>Desulfovibrionia</taxon>
        <taxon>Desulfovibrionales</taxon>
        <taxon>Desulfovibrionaceae</taxon>
        <taxon>Desulfovibrio</taxon>
    </lineage>
</organism>
<dbReference type="EMBL" id="FWZU01000001">
    <property type="protein sequence ID" value="SME89317.1"/>
    <property type="molecule type" value="Genomic_DNA"/>
</dbReference>